<comment type="caution">
    <text evidence="5">The sequence shown here is derived from an EMBL/GenBank/DDBJ whole genome shotgun (WGS) entry which is preliminary data.</text>
</comment>
<evidence type="ECO:0000256" key="3">
    <source>
        <dbReference type="ARBA" id="ARBA00023163"/>
    </source>
</evidence>
<keyword evidence="1" id="KW-0805">Transcription regulation</keyword>
<dbReference type="RefSeq" id="WP_206560350.1">
    <property type="nucleotide sequence ID" value="NZ_JAFKCZ010000006.1"/>
</dbReference>
<evidence type="ECO:0000256" key="1">
    <source>
        <dbReference type="ARBA" id="ARBA00023015"/>
    </source>
</evidence>
<dbReference type="Proteomes" id="UP000664303">
    <property type="component" value="Unassembled WGS sequence"/>
</dbReference>
<dbReference type="EMBL" id="JAFKCZ010000006">
    <property type="protein sequence ID" value="MBN7796912.1"/>
    <property type="molecule type" value="Genomic_DNA"/>
</dbReference>
<keyword evidence="3" id="KW-0804">Transcription</keyword>
<dbReference type="GO" id="GO:0003700">
    <property type="term" value="F:DNA-binding transcription factor activity"/>
    <property type="evidence" value="ECO:0007669"/>
    <property type="project" value="InterPro"/>
</dbReference>
<reference evidence="5" key="1">
    <citation type="submission" date="2021-02" db="EMBL/GenBank/DDBJ databases">
        <title>PHA producing bacteria isolated from coastal sediment in Guangdong, Shenzhen.</title>
        <authorList>
            <person name="Zheng W."/>
            <person name="Yu S."/>
            <person name="Huang Y."/>
        </authorList>
    </citation>
    <scope>NUCLEOTIDE SEQUENCE</scope>
    <source>
        <strain evidence="5">TN14-10</strain>
    </source>
</reference>
<keyword evidence="2" id="KW-0238">DNA-binding</keyword>
<dbReference type="PANTHER" id="PTHR47894:SF1">
    <property type="entry name" value="HTH-TYPE TRANSCRIPTIONAL REGULATOR VQSM"/>
    <property type="match status" value="1"/>
</dbReference>
<dbReference type="GO" id="GO:0000976">
    <property type="term" value="F:transcription cis-regulatory region binding"/>
    <property type="evidence" value="ECO:0007669"/>
    <property type="project" value="TreeGrafter"/>
</dbReference>
<dbReference type="InterPro" id="IPR009057">
    <property type="entry name" value="Homeodomain-like_sf"/>
</dbReference>
<dbReference type="AlphaFoldDB" id="A0A939DG46"/>
<keyword evidence="6" id="KW-1185">Reference proteome</keyword>
<protein>
    <submittedName>
        <fullName evidence="5">AraC family transcriptional regulator</fullName>
    </submittedName>
</protein>
<evidence type="ECO:0000259" key="4">
    <source>
        <dbReference type="PROSITE" id="PS01124"/>
    </source>
</evidence>
<dbReference type="InterPro" id="IPR018060">
    <property type="entry name" value="HTH_AraC"/>
</dbReference>
<evidence type="ECO:0000313" key="6">
    <source>
        <dbReference type="Proteomes" id="UP000664303"/>
    </source>
</evidence>
<sequence length="333" mass="38075">MNLQRSDSKNKISYYLKRMAYRGFSESEVLDGCSIRSSANPSEGFRAAPDQYRKVISNMLRLTGCESLGLELGAEIKVSDLGVLGYATLSSTTLAQARTVIHRYHNLNEYLVLPLDHIHGNKWTCELKEMFPLGGLIRFATEEFITRAMALSSTLTDREFLPLEVHLQYPEPAYGSKYSKIFGCPIYFDQPKTLIHFDARRLDDPIVMADEDVFSLCDQLCSQLIKQQQHSDKISERIRYILLNMPGSFIGLNEMAEKLSISPRTLARRLRSEGITYQELINTLRKELALEYLSCTDLTPKEISYALGFSNVSNFRRAFKSWTGKKVSEYRQE</sequence>
<organism evidence="5 6">
    <name type="scientific">Parahaliea mediterranea</name>
    <dbReference type="NCBI Taxonomy" id="651086"/>
    <lineage>
        <taxon>Bacteria</taxon>
        <taxon>Pseudomonadati</taxon>
        <taxon>Pseudomonadota</taxon>
        <taxon>Gammaproteobacteria</taxon>
        <taxon>Cellvibrionales</taxon>
        <taxon>Halieaceae</taxon>
        <taxon>Parahaliea</taxon>
    </lineage>
</organism>
<dbReference type="SMART" id="SM00342">
    <property type="entry name" value="HTH_ARAC"/>
    <property type="match status" value="1"/>
</dbReference>
<dbReference type="PANTHER" id="PTHR47894">
    <property type="entry name" value="HTH-TYPE TRANSCRIPTIONAL REGULATOR GADX"/>
    <property type="match status" value="1"/>
</dbReference>
<dbReference type="SUPFAM" id="SSF46689">
    <property type="entry name" value="Homeodomain-like"/>
    <property type="match status" value="1"/>
</dbReference>
<dbReference type="PROSITE" id="PS01124">
    <property type="entry name" value="HTH_ARAC_FAMILY_2"/>
    <property type="match status" value="1"/>
</dbReference>
<feature type="domain" description="HTH araC/xylS-type" evidence="4">
    <location>
        <begin position="235"/>
        <end position="333"/>
    </location>
</feature>
<gene>
    <name evidence="5" type="ORF">JYP50_09935</name>
</gene>
<dbReference type="InterPro" id="IPR032687">
    <property type="entry name" value="AraC-type_N"/>
</dbReference>
<dbReference type="Pfam" id="PF12625">
    <property type="entry name" value="Arabinose_bd"/>
    <property type="match status" value="1"/>
</dbReference>
<proteinExistence type="predicted"/>
<accession>A0A939DG46</accession>
<evidence type="ECO:0000256" key="2">
    <source>
        <dbReference type="ARBA" id="ARBA00023125"/>
    </source>
</evidence>
<name>A0A939DG46_9GAMM</name>
<dbReference type="Gene3D" id="1.10.10.60">
    <property type="entry name" value="Homeodomain-like"/>
    <property type="match status" value="1"/>
</dbReference>
<dbReference type="Pfam" id="PF12833">
    <property type="entry name" value="HTH_18"/>
    <property type="match status" value="1"/>
</dbReference>
<dbReference type="GO" id="GO:0005829">
    <property type="term" value="C:cytosol"/>
    <property type="evidence" value="ECO:0007669"/>
    <property type="project" value="TreeGrafter"/>
</dbReference>
<evidence type="ECO:0000313" key="5">
    <source>
        <dbReference type="EMBL" id="MBN7796912.1"/>
    </source>
</evidence>